<dbReference type="RefSeq" id="WP_143918606.1">
    <property type="nucleotide sequence ID" value="NZ_CANMVV010000162.1"/>
</dbReference>
<evidence type="ECO:0008006" key="3">
    <source>
        <dbReference type="Google" id="ProtNLM"/>
    </source>
</evidence>
<name>A0A554VC66_9FLAO</name>
<dbReference type="Proteomes" id="UP000318833">
    <property type="component" value="Unassembled WGS sequence"/>
</dbReference>
<reference evidence="1 2" key="1">
    <citation type="submission" date="2019-07" db="EMBL/GenBank/DDBJ databases">
        <title>The draft genome sequence of Aquimarina algiphila M91.</title>
        <authorList>
            <person name="Meng X."/>
        </authorList>
    </citation>
    <scope>NUCLEOTIDE SEQUENCE [LARGE SCALE GENOMIC DNA]</scope>
    <source>
        <strain evidence="1 2">M91</strain>
    </source>
</reference>
<comment type="caution">
    <text evidence="1">The sequence shown here is derived from an EMBL/GenBank/DDBJ whole genome shotgun (WGS) entry which is preliminary data.</text>
</comment>
<dbReference type="OrthoDB" id="1163779at2"/>
<dbReference type="EMBL" id="VLNR01000084">
    <property type="protein sequence ID" value="TSE04266.1"/>
    <property type="molecule type" value="Genomic_DNA"/>
</dbReference>
<evidence type="ECO:0000313" key="1">
    <source>
        <dbReference type="EMBL" id="TSE04266.1"/>
    </source>
</evidence>
<accession>A0A554VC66</accession>
<protein>
    <recommendedName>
        <fullName evidence="3">XRE family transcriptional regulator</fullName>
    </recommendedName>
</protein>
<organism evidence="1 2">
    <name type="scientific">Aquimarina algiphila</name>
    <dbReference type="NCBI Taxonomy" id="2047982"/>
    <lineage>
        <taxon>Bacteria</taxon>
        <taxon>Pseudomonadati</taxon>
        <taxon>Bacteroidota</taxon>
        <taxon>Flavobacteriia</taxon>
        <taxon>Flavobacteriales</taxon>
        <taxon>Flavobacteriaceae</taxon>
        <taxon>Aquimarina</taxon>
    </lineage>
</organism>
<dbReference type="AlphaFoldDB" id="A0A554VC66"/>
<sequence length="74" mass="8687">MEISTVKIKLNILRPKGRKKVEAWLIKNKKVLKVLSLERELGIQRGSIQKFLKYDRKLDDSIIKALEEYIKGMC</sequence>
<keyword evidence="2" id="KW-1185">Reference proteome</keyword>
<proteinExistence type="predicted"/>
<gene>
    <name evidence="1" type="ORF">FOF46_26790</name>
</gene>
<evidence type="ECO:0000313" key="2">
    <source>
        <dbReference type="Proteomes" id="UP000318833"/>
    </source>
</evidence>